<keyword evidence="2" id="KW-1185">Reference proteome</keyword>
<sequence>MRTLKIISLISIFYVAVACNSKLSHQEISDKAKKITQVINEKNIDVFHNWQFEYRGKGEIWTKSINDRTNFTAYYFKEKDSTSFMIFSRDLKGSEYPCLVEIDTSQYQSNFWFTKTENGQIEISSTKKDGTDTIIGKNYSEKDVFGENNPFNELNKLSNLKDEIGVVSIYNNQRLGDFTQFYITYEDVLTYIPDNLNLNPKYKDFWLGNFQTGKTINKNWNLRHLENPKQGG</sequence>
<name>A0ABX7DQK1_9FLAO</name>
<reference evidence="1 2" key="1">
    <citation type="submission" date="2021-01" db="EMBL/GenBank/DDBJ databases">
        <title>Aequorivita sp. strain KX20305, a bacterium isolated from the sediment collected at a cold seep field in South China Sea.</title>
        <authorList>
            <person name="Zhang H."/>
            <person name="Li C."/>
        </authorList>
    </citation>
    <scope>NUCLEOTIDE SEQUENCE [LARGE SCALE GENOMIC DNA]</scope>
    <source>
        <strain evidence="1 2">KX20305</strain>
    </source>
</reference>
<dbReference type="RefSeq" id="WP_202335536.1">
    <property type="nucleotide sequence ID" value="NZ_CP068439.1"/>
</dbReference>
<evidence type="ECO:0000313" key="2">
    <source>
        <dbReference type="Proteomes" id="UP000629420"/>
    </source>
</evidence>
<protein>
    <recommendedName>
        <fullName evidence="3">Lipoprotein</fullName>
    </recommendedName>
</protein>
<gene>
    <name evidence="1" type="ORF">JK629_10285</name>
</gene>
<organism evidence="1 2">
    <name type="scientific">Aequorivita iocasae</name>
    <dbReference type="NCBI Taxonomy" id="2803865"/>
    <lineage>
        <taxon>Bacteria</taxon>
        <taxon>Pseudomonadati</taxon>
        <taxon>Bacteroidota</taxon>
        <taxon>Flavobacteriia</taxon>
        <taxon>Flavobacteriales</taxon>
        <taxon>Flavobacteriaceae</taxon>
        <taxon>Aequorivita</taxon>
    </lineage>
</organism>
<proteinExistence type="predicted"/>
<accession>A0ABX7DQK1</accession>
<evidence type="ECO:0008006" key="3">
    <source>
        <dbReference type="Google" id="ProtNLM"/>
    </source>
</evidence>
<dbReference type="PROSITE" id="PS51257">
    <property type="entry name" value="PROKAR_LIPOPROTEIN"/>
    <property type="match status" value="1"/>
</dbReference>
<evidence type="ECO:0000313" key="1">
    <source>
        <dbReference type="EMBL" id="QQX75722.1"/>
    </source>
</evidence>
<dbReference type="EMBL" id="CP068439">
    <property type="protein sequence ID" value="QQX75722.1"/>
    <property type="molecule type" value="Genomic_DNA"/>
</dbReference>
<dbReference type="Proteomes" id="UP000629420">
    <property type="component" value="Chromosome"/>
</dbReference>